<proteinExistence type="predicted"/>
<gene>
    <name evidence="1" type="ORF">S01H4_06592</name>
</gene>
<dbReference type="EMBL" id="BART01002054">
    <property type="protein sequence ID" value="GAG55832.1"/>
    <property type="molecule type" value="Genomic_DNA"/>
</dbReference>
<organism evidence="1">
    <name type="scientific">marine sediment metagenome</name>
    <dbReference type="NCBI Taxonomy" id="412755"/>
    <lineage>
        <taxon>unclassified sequences</taxon>
        <taxon>metagenomes</taxon>
        <taxon>ecological metagenomes</taxon>
    </lineage>
</organism>
<feature type="non-terminal residue" evidence="1">
    <location>
        <position position="1"/>
    </location>
</feature>
<dbReference type="Gene3D" id="2.160.20.10">
    <property type="entry name" value="Single-stranded right-handed beta-helix, Pectin lyase-like"/>
    <property type="match status" value="1"/>
</dbReference>
<dbReference type="AlphaFoldDB" id="X0ZC87"/>
<protein>
    <recommendedName>
        <fullName evidence="2">Right handed beta helix domain-containing protein</fullName>
    </recommendedName>
</protein>
<dbReference type="InterPro" id="IPR012334">
    <property type="entry name" value="Pectin_lyas_fold"/>
</dbReference>
<name>X0ZC87_9ZZZZ</name>
<evidence type="ECO:0008006" key="2">
    <source>
        <dbReference type="Google" id="ProtNLM"/>
    </source>
</evidence>
<evidence type="ECO:0000313" key="1">
    <source>
        <dbReference type="EMBL" id="GAG55832.1"/>
    </source>
</evidence>
<dbReference type="InterPro" id="IPR011050">
    <property type="entry name" value="Pectin_lyase_fold/virulence"/>
</dbReference>
<sequence length="137" mass="15127">YYNLLGPSDGGYAILTNGPCKNIDIINNTMWDVAGHNHITWSSLNNVRVWNNVVDYFGIDEYGDPEDWCGTSIVTNYEVDAGEFVDEPSFDLRLATGSILIDAGTELSPYTDGYNGDAPDAGCYEYDDPAFPVGHDW</sequence>
<reference evidence="1" key="1">
    <citation type="journal article" date="2014" name="Front. Microbiol.">
        <title>High frequency of phylogenetically diverse reductive dehalogenase-homologous genes in deep subseafloor sedimentary metagenomes.</title>
        <authorList>
            <person name="Kawai M."/>
            <person name="Futagami T."/>
            <person name="Toyoda A."/>
            <person name="Takaki Y."/>
            <person name="Nishi S."/>
            <person name="Hori S."/>
            <person name="Arai W."/>
            <person name="Tsubouchi T."/>
            <person name="Morono Y."/>
            <person name="Uchiyama I."/>
            <person name="Ito T."/>
            <person name="Fujiyama A."/>
            <person name="Inagaki F."/>
            <person name="Takami H."/>
        </authorList>
    </citation>
    <scope>NUCLEOTIDE SEQUENCE</scope>
    <source>
        <strain evidence="1">Expedition CK06-06</strain>
    </source>
</reference>
<comment type="caution">
    <text evidence="1">The sequence shown here is derived from an EMBL/GenBank/DDBJ whole genome shotgun (WGS) entry which is preliminary data.</text>
</comment>
<dbReference type="SUPFAM" id="SSF51126">
    <property type="entry name" value="Pectin lyase-like"/>
    <property type="match status" value="1"/>
</dbReference>
<accession>X0ZC87</accession>